<dbReference type="InterPro" id="IPR051532">
    <property type="entry name" value="Ester_Hydrolysis_Enzymes"/>
</dbReference>
<evidence type="ECO:0000313" key="3">
    <source>
        <dbReference type="Proteomes" id="UP000184471"/>
    </source>
</evidence>
<gene>
    <name evidence="2" type="ORF">SAMN05444351_3476</name>
</gene>
<dbReference type="Proteomes" id="UP000184471">
    <property type="component" value="Unassembled WGS sequence"/>
</dbReference>
<accession>A0A1M5NBM7</accession>
<protein>
    <submittedName>
        <fullName evidence="2">Lysophospholipase L1</fullName>
    </submittedName>
</protein>
<dbReference type="GO" id="GO:0004622">
    <property type="term" value="F:phosphatidylcholine lysophospholipase activity"/>
    <property type="evidence" value="ECO:0007669"/>
    <property type="project" value="TreeGrafter"/>
</dbReference>
<dbReference type="PANTHER" id="PTHR30383">
    <property type="entry name" value="THIOESTERASE 1/PROTEASE 1/LYSOPHOSPHOLIPASE L1"/>
    <property type="match status" value="1"/>
</dbReference>
<organism evidence="2 3">
    <name type="scientific">Geodermatophilus nigrescens</name>
    <dbReference type="NCBI Taxonomy" id="1070870"/>
    <lineage>
        <taxon>Bacteria</taxon>
        <taxon>Bacillati</taxon>
        <taxon>Actinomycetota</taxon>
        <taxon>Actinomycetes</taxon>
        <taxon>Geodermatophilales</taxon>
        <taxon>Geodermatophilaceae</taxon>
        <taxon>Geodermatophilus</taxon>
    </lineage>
</organism>
<dbReference type="InterPro" id="IPR036514">
    <property type="entry name" value="SGNH_hydro_sf"/>
</dbReference>
<dbReference type="Pfam" id="PF13472">
    <property type="entry name" value="Lipase_GDSL_2"/>
    <property type="match status" value="1"/>
</dbReference>
<sequence>MITAAALSLAGCTSAGGGDTPPAAPADAVRLAAVGDSITQADGDVPAGVLGRGSWLSTAATDGVVFAGGWARPGATTADMLAAVGPVDADVLVVLAGTNDPGAGLSEAETAENVRGIVEAVGVERVVLSAVPPRDEAPAVAVATNAVLQALAEEEGWTFADSAAGVRSGDRFAPGMATDGLHPSEEGAAVIGTALREAVLEAADG</sequence>
<dbReference type="PANTHER" id="PTHR30383:SF5">
    <property type="entry name" value="SGNH HYDROLASE-TYPE ESTERASE DOMAIN-CONTAINING PROTEIN"/>
    <property type="match status" value="1"/>
</dbReference>
<reference evidence="2 3" key="1">
    <citation type="submission" date="2016-11" db="EMBL/GenBank/DDBJ databases">
        <authorList>
            <person name="Jaros S."/>
            <person name="Januszkiewicz K."/>
            <person name="Wedrychowicz H."/>
        </authorList>
    </citation>
    <scope>NUCLEOTIDE SEQUENCE [LARGE SCALE GENOMIC DNA]</scope>
    <source>
        <strain evidence="2 3">DSM 45408</strain>
    </source>
</reference>
<dbReference type="InterPro" id="IPR013830">
    <property type="entry name" value="SGNH_hydro"/>
</dbReference>
<evidence type="ECO:0000313" key="2">
    <source>
        <dbReference type="EMBL" id="SHG86579.1"/>
    </source>
</evidence>
<evidence type="ECO:0000259" key="1">
    <source>
        <dbReference type="Pfam" id="PF13472"/>
    </source>
</evidence>
<name>A0A1M5NBM7_9ACTN</name>
<dbReference type="AlphaFoldDB" id="A0A1M5NBM7"/>
<dbReference type="SUPFAM" id="SSF52266">
    <property type="entry name" value="SGNH hydrolase"/>
    <property type="match status" value="1"/>
</dbReference>
<feature type="domain" description="SGNH hydrolase-type esterase" evidence="1">
    <location>
        <begin position="33"/>
        <end position="189"/>
    </location>
</feature>
<dbReference type="STRING" id="1070870.SAMN05444351_3476"/>
<dbReference type="Gene3D" id="3.40.50.1110">
    <property type="entry name" value="SGNH hydrolase"/>
    <property type="match status" value="1"/>
</dbReference>
<proteinExistence type="predicted"/>
<keyword evidence="3" id="KW-1185">Reference proteome</keyword>
<dbReference type="EMBL" id="FQVX01000003">
    <property type="protein sequence ID" value="SHG86579.1"/>
    <property type="molecule type" value="Genomic_DNA"/>
</dbReference>